<dbReference type="EMBL" id="AMWN01000002">
    <property type="protein sequence ID" value="EXJ94397.1"/>
    <property type="molecule type" value="Genomic_DNA"/>
</dbReference>
<dbReference type="eggNOG" id="KOG3110">
    <property type="taxonomic scope" value="Eukaryota"/>
</dbReference>
<dbReference type="InterPro" id="IPR023465">
    <property type="entry name" value="Riboflavin_kinase_dom_sf"/>
</dbReference>
<feature type="region of interest" description="Disordered" evidence="14">
    <location>
        <begin position="1"/>
        <end position="49"/>
    </location>
</feature>
<keyword evidence="10" id="KW-0418">Kinase</keyword>
<dbReference type="Gene3D" id="2.40.30.30">
    <property type="entry name" value="Riboflavin kinase-like"/>
    <property type="match status" value="1"/>
</dbReference>
<comment type="function">
    <text evidence="1">Catalyzes the phosphorylation of riboflavin (vitamin B2) to form flavin mononucleotide (FMN) coenzyme.</text>
</comment>
<evidence type="ECO:0000256" key="7">
    <source>
        <dbReference type="ARBA" id="ARBA00022643"/>
    </source>
</evidence>
<dbReference type="GeneID" id="19157690"/>
<evidence type="ECO:0000256" key="14">
    <source>
        <dbReference type="SAM" id="MobiDB-lite"/>
    </source>
</evidence>
<dbReference type="InterPro" id="IPR015865">
    <property type="entry name" value="Riboflavin_kinase_bac/euk"/>
</dbReference>
<evidence type="ECO:0000256" key="9">
    <source>
        <dbReference type="ARBA" id="ARBA00022741"/>
    </source>
</evidence>
<feature type="domain" description="Riboflavin kinase" evidence="15">
    <location>
        <begin position="336"/>
        <end position="489"/>
    </location>
</feature>
<dbReference type="PANTHER" id="PTHR22749:SF6">
    <property type="entry name" value="RIBOFLAVIN KINASE"/>
    <property type="match status" value="1"/>
</dbReference>
<comment type="catalytic activity">
    <reaction evidence="13">
        <text>riboflavin + ATP = FMN + ADP + H(+)</text>
        <dbReference type="Rhea" id="RHEA:14357"/>
        <dbReference type="ChEBI" id="CHEBI:15378"/>
        <dbReference type="ChEBI" id="CHEBI:30616"/>
        <dbReference type="ChEBI" id="CHEBI:57986"/>
        <dbReference type="ChEBI" id="CHEBI:58210"/>
        <dbReference type="ChEBI" id="CHEBI:456216"/>
        <dbReference type="EC" id="2.7.1.26"/>
    </reaction>
</comment>
<keyword evidence="17" id="KW-1185">Reference proteome</keyword>
<evidence type="ECO:0000256" key="12">
    <source>
        <dbReference type="ARBA" id="ARBA00029960"/>
    </source>
</evidence>
<dbReference type="PANTHER" id="PTHR22749">
    <property type="entry name" value="RIBOFLAVIN KINASE/FMN ADENYLYLTRANSFERASE"/>
    <property type="match status" value="1"/>
</dbReference>
<dbReference type="Pfam" id="PF01687">
    <property type="entry name" value="Flavokinase"/>
    <property type="match status" value="1"/>
</dbReference>
<evidence type="ECO:0000256" key="11">
    <source>
        <dbReference type="ARBA" id="ARBA00022840"/>
    </source>
</evidence>
<evidence type="ECO:0000256" key="2">
    <source>
        <dbReference type="ARBA" id="ARBA00005201"/>
    </source>
</evidence>
<dbReference type="GO" id="GO:0009231">
    <property type="term" value="P:riboflavin biosynthetic process"/>
    <property type="evidence" value="ECO:0007669"/>
    <property type="project" value="InterPro"/>
</dbReference>
<keyword evidence="11" id="KW-0067">ATP-binding</keyword>
<evidence type="ECO:0000256" key="4">
    <source>
        <dbReference type="ARBA" id="ARBA00012105"/>
    </source>
</evidence>
<reference evidence="16 17" key="1">
    <citation type="submission" date="2013-03" db="EMBL/GenBank/DDBJ databases">
        <title>The Genome Sequence of Capronia coronata CBS 617.96.</title>
        <authorList>
            <consortium name="The Broad Institute Genomics Platform"/>
            <person name="Cuomo C."/>
            <person name="de Hoog S."/>
            <person name="Gorbushina A."/>
            <person name="Walker B."/>
            <person name="Young S.K."/>
            <person name="Zeng Q."/>
            <person name="Gargeya S."/>
            <person name="Fitzgerald M."/>
            <person name="Haas B."/>
            <person name="Abouelleil A."/>
            <person name="Allen A.W."/>
            <person name="Alvarado L."/>
            <person name="Arachchi H.M."/>
            <person name="Berlin A.M."/>
            <person name="Chapman S.B."/>
            <person name="Gainer-Dewar J."/>
            <person name="Goldberg J."/>
            <person name="Griggs A."/>
            <person name="Gujja S."/>
            <person name="Hansen M."/>
            <person name="Howarth C."/>
            <person name="Imamovic A."/>
            <person name="Ireland A."/>
            <person name="Larimer J."/>
            <person name="McCowan C."/>
            <person name="Murphy C."/>
            <person name="Pearson M."/>
            <person name="Poon T.W."/>
            <person name="Priest M."/>
            <person name="Roberts A."/>
            <person name="Saif S."/>
            <person name="Shea T."/>
            <person name="Sisk P."/>
            <person name="Sykes S."/>
            <person name="Wortman J."/>
            <person name="Nusbaum C."/>
            <person name="Birren B."/>
        </authorList>
    </citation>
    <scope>NUCLEOTIDE SEQUENCE [LARGE SCALE GENOMIC DNA]</scope>
    <source>
        <strain evidence="16 17">CBS 617.96</strain>
    </source>
</reference>
<evidence type="ECO:0000256" key="6">
    <source>
        <dbReference type="ARBA" id="ARBA00022630"/>
    </source>
</evidence>
<evidence type="ECO:0000256" key="5">
    <source>
        <dbReference type="ARBA" id="ARBA00017394"/>
    </source>
</evidence>
<evidence type="ECO:0000313" key="17">
    <source>
        <dbReference type="Proteomes" id="UP000019484"/>
    </source>
</evidence>
<feature type="compositionally biased region" description="Polar residues" evidence="14">
    <location>
        <begin position="12"/>
        <end position="32"/>
    </location>
</feature>
<evidence type="ECO:0000256" key="10">
    <source>
        <dbReference type="ARBA" id="ARBA00022777"/>
    </source>
</evidence>
<keyword evidence="6" id="KW-0285">Flavoprotein</keyword>
<comment type="caution">
    <text evidence="16">The sequence shown here is derived from an EMBL/GenBank/DDBJ whole genome shotgun (WGS) entry which is preliminary data.</text>
</comment>
<comment type="pathway">
    <text evidence="2">Cofactor biosynthesis; FMN biosynthesis; FMN from riboflavin (ATP route): step 1/1.</text>
</comment>
<evidence type="ECO:0000256" key="3">
    <source>
        <dbReference type="ARBA" id="ARBA00010108"/>
    </source>
</evidence>
<organism evidence="16 17">
    <name type="scientific">Capronia coronata CBS 617.96</name>
    <dbReference type="NCBI Taxonomy" id="1182541"/>
    <lineage>
        <taxon>Eukaryota</taxon>
        <taxon>Fungi</taxon>
        <taxon>Dikarya</taxon>
        <taxon>Ascomycota</taxon>
        <taxon>Pezizomycotina</taxon>
        <taxon>Eurotiomycetes</taxon>
        <taxon>Chaetothyriomycetidae</taxon>
        <taxon>Chaetothyriales</taxon>
        <taxon>Herpotrichiellaceae</taxon>
        <taxon>Capronia</taxon>
    </lineage>
</organism>
<keyword evidence="8" id="KW-0808">Transferase</keyword>
<evidence type="ECO:0000256" key="13">
    <source>
        <dbReference type="ARBA" id="ARBA00047880"/>
    </source>
</evidence>
<dbReference type="RefSeq" id="XP_007721891.1">
    <property type="nucleotide sequence ID" value="XM_007723701.1"/>
</dbReference>
<dbReference type="GO" id="GO:0009398">
    <property type="term" value="P:FMN biosynthetic process"/>
    <property type="evidence" value="ECO:0007669"/>
    <property type="project" value="UniProtKB-UniPathway"/>
</dbReference>
<evidence type="ECO:0000259" key="15">
    <source>
        <dbReference type="SMART" id="SM00904"/>
    </source>
</evidence>
<protein>
    <recommendedName>
        <fullName evidence="5">Riboflavin kinase</fullName>
        <ecNumber evidence="4">2.7.1.26</ecNumber>
    </recommendedName>
    <alternativeName>
        <fullName evidence="12">Flavin mononucleotide kinase 1</fullName>
    </alternativeName>
</protein>
<evidence type="ECO:0000313" key="16">
    <source>
        <dbReference type="EMBL" id="EXJ94397.1"/>
    </source>
</evidence>
<dbReference type="EC" id="2.7.1.26" evidence="4"/>
<dbReference type="SMART" id="SM00904">
    <property type="entry name" value="Flavokinase"/>
    <property type="match status" value="1"/>
</dbReference>
<gene>
    <name evidence="16" type="ORF">A1O1_02791</name>
</gene>
<dbReference type="HOGENOM" id="CLU_022880_1_0_1"/>
<comment type="similarity">
    <text evidence="3">Belongs to the flavokinase family.</text>
</comment>
<keyword evidence="7" id="KW-0288">FMN</keyword>
<accession>W9YNC2</accession>
<dbReference type="UniPathway" id="UPA00276">
    <property type="reaction ID" value="UER00406"/>
</dbReference>
<dbReference type="SUPFAM" id="SSF82114">
    <property type="entry name" value="Riboflavin kinase-like"/>
    <property type="match status" value="1"/>
</dbReference>
<keyword evidence="9" id="KW-0547">Nucleotide-binding</keyword>
<name>W9YNC2_9EURO</name>
<dbReference type="AlphaFoldDB" id="W9YNC2"/>
<dbReference type="InterPro" id="IPR023468">
    <property type="entry name" value="Riboflavin_kinase"/>
</dbReference>
<sequence length="566" mass="62349">MNLDAPPGYVESANSYSPDFGRQSTSTSTSIASRPVPATPAKENQSPFQSKLKTALQEAKYLAGGLINHPYESTKHYTILRHSHGLVYYSGPYTNLAITIFSDRELPPDRTLWLQRKGFSGKTGLKIGALMGARSTWIDVTPTIKATPDQLNPNDERAWQRDIKKFLKHAPKDIRSHRVRETDILRIPSDADDGYLRVVLCTAEGKKVLCGSPIFRLASSSTDVSTIRGASLKTMPLEIGMKIASVVANNTVTATLSPVADTARGFVTDQVTQIYQPGMVAQEAMTTAYDSQVQSRIDNLNEQYDQARDAAYNPIGQDTYDALARPDIIGDDAGPAPPFPFRFHGRVVQGTGKSKALLNMPTANLSGVPEDVLWRYKGVFFGWAAVSMPNADRKAAIEKDMHISEQWHKAIIIISPDPNKKRTVVYKNTVRVYIMHDFQSASLLDTKLSVIMMGYLRAVQGLEPGQELDIDAQLFDFYKDIAITTASLGRPAWSAAAALERMKAATATRSLTDRYVDLRQNAQKHIDRVPVHKLGVRTEGAALKDRLVGRGGVWVPRQPLAHASTA</sequence>
<dbReference type="GO" id="GO:0008531">
    <property type="term" value="F:riboflavin kinase activity"/>
    <property type="evidence" value="ECO:0007669"/>
    <property type="project" value="UniProtKB-EC"/>
</dbReference>
<evidence type="ECO:0000256" key="1">
    <source>
        <dbReference type="ARBA" id="ARBA00003572"/>
    </source>
</evidence>
<dbReference type="OrthoDB" id="276388at2759"/>
<evidence type="ECO:0000256" key="8">
    <source>
        <dbReference type="ARBA" id="ARBA00022679"/>
    </source>
</evidence>
<proteinExistence type="inferred from homology"/>
<dbReference type="STRING" id="1182541.W9YNC2"/>
<dbReference type="GO" id="GO:0005524">
    <property type="term" value="F:ATP binding"/>
    <property type="evidence" value="ECO:0007669"/>
    <property type="project" value="UniProtKB-KW"/>
</dbReference>
<dbReference type="Proteomes" id="UP000019484">
    <property type="component" value="Unassembled WGS sequence"/>
</dbReference>
<dbReference type="GO" id="GO:0005739">
    <property type="term" value="C:mitochondrion"/>
    <property type="evidence" value="ECO:0007669"/>
    <property type="project" value="TreeGrafter"/>
</dbReference>